<dbReference type="AlphaFoldDB" id="A0A1H2Y177"/>
<reference evidence="10" key="1">
    <citation type="submission" date="2016-10" db="EMBL/GenBank/DDBJ databases">
        <authorList>
            <person name="Varghese N."/>
            <person name="Submissions S."/>
        </authorList>
    </citation>
    <scope>NUCLEOTIDE SEQUENCE [LARGE SCALE GENOMIC DNA]</scope>
    <source>
        <strain evidence="10">DSM 27839</strain>
    </source>
</reference>
<keyword evidence="5" id="KW-0670">Pyruvate</keyword>
<dbReference type="InterPro" id="IPR015813">
    <property type="entry name" value="Pyrv/PenolPyrv_kinase-like_dom"/>
</dbReference>
<dbReference type="Gene3D" id="3.30.310.50">
    <property type="entry name" value="Alpha-D-phosphohexomutase, C-terminal domain"/>
    <property type="match status" value="1"/>
</dbReference>
<dbReference type="GO" id="GO:0005737">
    <property type="term" value="C:cytoplasm"/>
    <property type="evidence" value="ECO:0007669"/>
    <property type="project" value="UniProtKB-ARBA"/>
</dbReference>
<dbReference type="RefSeq" id="WP_074736661.1">
    <property type="nucleotide sequence ID" value="NZ_FNNP01000002.1"/>
</dbReference>
<keyword evidence="3" id="KW-0479">Metal-binding</keyword>
<dbReference type="SUPFAM" id="SSF51621">
    <property type="entry name" value="Phosphoenolpyruvate/pyruvate domain"/>
    <property type="match status" value="1"/>
</dbReference>
<dbReference type="EMBL" id="FNNP01000002">
    <property type="protein sequence ID" value="SDW98886.1"/>
    <property type="molecule type" value="Genomic_DNA"/>
</dbReference>
<evidence type="ECO:0000313" key="9">
    <source>
        <dbReference type="EMBL" id="SDW98886.1"/>
    </source>
</evidence>
<protein>
    <recommendedName>
        <fullName evidence="7">Hydroxypyruvate/pyruvate aldolase</fullName>
    </recommendedName>
</protein>
<evidence type="ECO:0000256" key="3">
    <source>
        <dbReference type="ARBA" id="ARBA00022723"/>
    </source>
</evidence>
<dbReference type="Proteomes" id="UP000183400">
    <property type="component" value="Unassembled WGS sequence"/>
</dbReference>
<feature type="domain" description="HpcH/HpaI aldolase/citrate lyase" evidence="8">
    <location>
        <begin position="18"/>
        <end position="243"/>
    </location>
</feature>
<evidence type="ECO:0000256" key="4">
    <source>
        <dbReference type="ARBA" id="ARBA00023239"/>
    </source>
</evidence>
<dbReference type="Gene3D" id="3.20.20.60">
    <property type="entry name" value="Phosphoenolpyruvate-binding domains"/>
    <property type="match status" value="1"/>
</dbReference>
<comment type="similarity">
    <text evidence="2">Belongs to the HpcH/HpaI aldolase family.</text>
</comment>
<evidence type="ECO:0000256" key="5">
    <source>
        <dbReference type="ARBA" id="ARBA00023317"/>
    </source>
</evidence>
<evidence type="ECO:0000256" key="1">
    <source>
        <dbReference type="ARBA" id="ARBA00001968"/>
    </source>
</evidence>
<organism evidence="9 10">
    <name type="scientific">Ruegeria halocynthiae</name>
    <dbReference type="NCBI Taxonomy" id="985054"/>
    <lineage>
        <taxon>Bacteria</taxon>
        <taxon>Pseudomonadati</taxon>
        <taxon>Pseudomonadota</taxon>
        <taxon>Alphaproteobacteria</taxon>
        <taxon>Rhodobacterales</taxon>
        <taxon>Roseobacteraceae</taxon>
        <taxon>Ruegeria</taxon>
    </lineage>
</organism>
<keyword evidence="4" id="KW-0456">Lyase</keyword>
<dbReference type="InterPro" id="IPR014543">
    <property type="entry name" value="UCP028291"/>
</dbReference>
<keyword evidence="10" id="KW-1185">Reference proteome</keyword>
<evidence type="ECO:0000313" key="10">
    <source>
        <dbReference type="Proteomes" id="UP000183400"/>
    </source>
</evidence>
<dbReference type="FunFam" id="3.20.20.60:FF:000004">
    <property type="entry name" value="5-keto-4-deoxy-D-glucarate aldolase"/>
    <property type="match status" value="1"/>
</dbReference>
<dbReference type="Pfam" id="PF03328">
    <property type="entry name" value="HpcH_HpaI"/>
    <property type="match status" value="1"/>
</dbReference>
<evidence type="ECO:0000259" key="8">
    <source>
        <dbReference type="Pfam" id="PF03328"/>
    </source>
</evidence>
<dbReference type="InterPro" id="IPR005000">
    <property type="entry name" value="Aldolase/citrate-lyase_domain"/>
</dbReference>
<proteinExistence type="inferred from homology"/>
<dbReference type="STRING" id="985054.SAMN05444358_102129"/>
<evidence type="ECO:0000256" key="6">
    <source>
        <dbReference type="ARBA" id="ARBA00045074"/>
    </source>
</evidence>
<evidence type="ECO:0000256" key="2">
    <source>
        <dbReference type="ARBA" id="ARBA00005568"/>
    </source>
</evidence>
<dbReference type="PANTHER" id="PTHR30502:SF0">
    <property type="entry name" value="PHOSPHOENOLPYRUVATE CARBOXYLASE FAMILY PROTEIN"/>
    <property type="match status" value="1"/>
</dbReference>
<sequence length="352" mass="37714">MPAPQNVFKAALKAGEPQIGCWIGMADAYAAEIAATAGFDWLLVDGEHAPNDLRSILEQVRVIEGSGSVPVARLPIGETWMIKQYLDAGVQSILVPMVESADQARALVRAVQYPPRGVRGVGSSLARASQFAAIPDYLTTADEEICLLIQVENNAGMAALDEILTVEGVDGVFIGPADLAADMGQLGNAGHPDVEQAVTDGLARIVASGKAAGILTLDPAMQRNCLDLGVTFLATEIDVTLFAKSMRAKAQSGFALLPQQIVTGQAETGNASKYLQQLCKHWSHKGQVEFDVYAGTISFASGNSVKLKATSEALEIEASVSPRGDLDRWKIAITDHLKRFAFREEFELYWNN</sequence>
<dbReference type="GO" id="GO:0046872">
    <property type="term" value="F:metal ion binding"/>
    <property type="evidence" value="ECO:0007669"/>
    <property type="project" value="UniProtKB-KW"/>
</dbReference>
<dbReference type="InterPro" id="IPR050251">
    <property type="entry name" value="HpcH-HpaI_aldolase"/>
</dbReference>
<comment type="catalytic activity">
    <reaction evidence="6">
        <text>D-glyceraldehyde + pyruvate = 2-dehydro-3-deoxy-L-galactonate</text>
        <dbReference type="Rhea" id="RHEA:80055"/>
        <dbReference type="ChEBI" id="CHEBI:15361"/>
        <dbReference type="ChEBI" id="CHEBI:17378"/>
        <dbReference type="ChEBI" id="CHEBI:75545"/>
    </reaction>
</comment>
<dbReference type="OrthoDB" id="9802624at2"/>
<gene>
    <name evidence="9" type="ORF">SAMN05444358_102129</name>
</gene>
<accession>A0A1H2Y177</accession>
<dbReference type="InterPro" id="IPR040442">
    <property type="entry name" value="Pyrv_kinase-like_dom_sf"/>
</dbReference>
<dbReference type="Pfam" id="PF09981">
    <property type="entry name" value="DUF2218"/>
    <property type="match status" value="1"/>
</dbReference>
<dbReference type="PANTHER" id="PTHR30502">
    <property type="entry name" value="2-KETO-3-DEOXY-L-RHAMNONATE ALDOLASE"/>
    <property type="match status" value="1"/>
</dbReference>
<name>A0A1H2Y177_9RHOB</name>
<dbReference type="GO" id="GO:0016832">
    <property type="term" value="F:aldehyde-lyase activity"/>
    <property type="evidence" value="ECO:0007669"/>
    <property type="project" value="TreeGrafter"/>
</dbReference>
<comment type="cofactor">
    <cofactor evidence="1">
        <name>a divalent metal cation</name>
        <dbReference type="ChEBI" id="CHEBI:60240"/>
    </cofactor>
</comment>
<evidence type="ECO:0000256" key="7">
    <source>
        <dbReference type="ARBA" id="ARBA00068169"/>
    </source>
</evidence>